<evidence type="ECO:0000313" key="4">
    <source>
        <dbReference type="Proteomes" id="UP000005947"/>
    </source>
</evidence>
<dbReference type="EMBL" id="ACGK02000001">
    <property type="protein sequence ID" value="EGF23715.1"/>
    <property type="molecule type" value="Genomic_DNA"/>
</dbReference>
<gene>
    <name evidence="3" type="ORF">HMPREF0091_10662</name>
</gene>
<name>F1T4S1_9ACTN</name>
<keyword evidence="4" id="KW-1185">Reference proteome</keyword>
<evidence type="ECO:0000256" key="2">
    <source>
        <dbReference type="SAM" id="Phobius"/>
    </source>
</evidence>
<reference evidence="3 4" key="1">
    <citation type="submission" date="2011-02" db="EMBL/GenBank/DDBJ databases">
        <authorList>
            <person name="Muzny D."/>
            <person name="Qin X."/>
            <person name="Buhay C."/>
            <person name="Dugan-Rocha S."/>
            <person name="Ding Y."/>
            <person name="Chen G."/>
            <person name="Hawes A."/>
            <person name="Holder M."/>
            <person name="Jhangiani S."/>
            <person name="Johnson A."/>
            <person name="Khan Z."/>
            <person name="Li Z."/>
            <person name="Liu W."/>
            <person name="Liu X."/>
            <person name="Perez L."/>
            <person name="Shen H."/>
            <person name="Wang Q."/>
            <person name="Watt J."/>
            <person name="Xi L."/>
            <person name="Xin Y."/>
            <person name="Zhou J."/>
            <person name="Deng J."/>
            <person name="Jiang H."/>
            <person name="Liu Y."/>
            <person name="Qu J."/>
            <person name="Song X.-Z."/>
            <person name="Zhang L."/>
            <person name="Villasana D."/>
            <person name="Johnson A."/>
            <person name="Liu J."/>
            <person name="Liyanage D."/>
            <person name="Lorensuhewa L."/>
            <person name="Robinson T."/>
            <person name="Song A."/>
            <person name="Song B.-B."/>
            <person name="Dinh H."/>
            <person name="Thornton R."/>
            <person name="Coyle M."/>
            <person name="Francisco L."/>
            <person name="Jackson L."/>
            <person name="Javaid M."/>
            <person name="Korchina V."/>
            <person name="Kovar C."/>
            <person name="Mata R."/>
            <person name="Mathew T."/>
            <person name="Ngo R."/>
            <person name="Nguyen L."/>
            <person name="Nguyen N."/>
            <person name="Okwuonu G."/>
            <person name="Ongeri F."/>
            <person name="Pham C."/>
            <person name="Simmons D."/>
            <person name="Wilczek-Boney K."/>
            <person name="Hale W."/>
            <person name="Jakkamsetti A."/>
            <person name="Pham P."/>
            <person name="Ruth R."/>
            <person name="San Lucas F."/>
            <person name="Warren J."/>
            <person name="Zhang J."/>
            <person name="Zhao Z."/>
            <person name="Zhou C."/>
            <person name="Zhu D."/>
            <person name="Lee S."/>
            <person name="Bess C."/>
            <person name="Blankenburg K."/>
            <person name="Forbes L."/>
            <person name="Fu Q."/>
            <person name="Gubbala S."/>
            <person name="Hirani K."/>
            <person name="Jayaseelan J.C."/>
            <person name="Lara F."/>
            <person name="Munidasa M."/>
            <person name="Palculict T."/>
            <person name="Patil S."/>
            <person name="Pu L.-L."/>
            <person name="Saada N."/>
            <person name="Tang L."/>
            <person name="Weissenberger G."/>
            <person name="Zhu Y."/>
            <person name="Hemphill L."/>
            <person name="Shang Y."/>
            <person name="Youmans B."/>
            <person name="Ayvaz T."/>
            <person name="Ross M."/>
            <person name="Santibanez J."/>
            <person name="Aqrawi P."/>
            <person name="Gross S."/>
            <person name="Joshi V."/>
            <person name="Fowler G."/>
            <person name="Nazareth L."/>
            <person name="Reid J."/>
            <person name="Worley K."/>
            <person name="Petrosino J."/>
            <person name="Highlander S."/>
            <person name="Gibbs R."/>
        </authorList>
    </citation>
    <scope>NUCLEOTIDE SEQUENCE [LARGE SCALE GENOMIC DNA]</scope>
    <source>
        <strain evidence="3 4">DSM 15829</strain>
    </source>
</reference>
<dbReference type="eggNOG" id="ENOG5033VFF">
    <property type="taxonomic scope" value="Bacteria"/>
</dbReference>
<evidence type="ECO:0000313" key="3">
    <source>
        <dbReference type="EMBL" id="EGF23715.1"/>
    </source>
</evidence>
<accession>F1T4S1</accession>
<dbReference type="OrthoDB" id="3191786at2"/>
<dbReference type="Proteomes" id="UP000005947">
    <property type="component" value="Unassembled WGS sequence"/>
</dbReference>
<feature type="region of interest" description="Disordered" evidence="1">
    <location>
        <begin position="196"/>
        <end position="221"/>
    </location>
</feature>
<protein>
    <submittedName>
        <fullName evidence="3">Uncharacterized protein</fullName>
    </submittedName>
</protein>
<dbReference type="RefSeq" id="WP_006302843.1">
    <property type="nucleotide sequence ID" value="NZ_ACGK02000001.1"/>
</dbReference>
<feature type="transmembrane region" description="Helical" evidence="2">
    <location>
        <begin position="44"/>
        <end position="64"/>
    </location>
</feature>
<organism evidence="3 4">
    <name type="scientific">Fannyhessea vaginae DSM 15829</name>
    <dbReference type="NCBI Taxonomy" id="525256"/>
    <lineage>
        <taxon>Bacteria</taxon>
        <taxon>Bacillati</taxon>
        <taxon>Actinomycetota</taxon>
        <taxon>Coriobacteriia</taxon>
        <taxon>Coriobacteriales</taxon>
        <taxon>Atopobiaceae</taxon>
        <taxon>Fannyhessea</taxon>
    </lineage>
</organism>
<proteinExistence type="predicted"/>
<keyword evidence="2" id="KW-1133">Transmembrane helix</keyword>
<keyword evidence="2" id="KW-0472">Membrane</keyword>
<sequence length="392" mass="43468">MKGIRSKQAILAGLLSCNCVFAPHYAYATRQSLTPFQPNVDFGFGLLTGVGISGLIATISYFLVQYHHRHDSAAFDEFSNNVEISNLKASKDGCSLSTDVPVSALHASDDYADVATNYVRHQSFKERMATRAQGVAKILKDRLSSDRFDDLPVIERADGSVGDVGTSWWEARVGKSTAHVGDEDSYREMTPVDFNHNPTWLEEENQNKKSDSVSGTSNPYKSRADYIRSSIAEVNEGTYPAKRSVEELDHEDLWEVALHNMNDKIIHADDPEPLKASVDLDSLDEVDNMSNITAFIPFKAPANHPEVVDRDSYVDYLLADEFSRNESGIARKSSHRYLKVLEGGSQTLPLRFTSNSHSVTRLSHVPKHMASSPAKSCVFPPKHFAETAVKEA</sequence>
<dbReference type="GeneID" id="93210263"/>
<keyword evidence="2" id="KW-0812">Transmembrane</keyword>
<comment type="caution">
    <text evidence="3">The sequence shown here is derived from an EMBL/GenBank/DDBJ whole genome shotgun (WGS) entry which is preliminary data.</text>
</comment>
<evidence type="ECO:0000256" key="1">
    <source>
        <dbReference type="SAM" id="MobiDB-lite"/>
    </source>
</evidence>
<dbReference type="AlphaFoldDB" id="F1T4S1"/>